<dbReference type="PANTHER" id="PTHR13847:SF287">
    <property type="entry name" value="FAD-DEPENDENT OXIDOREDUCTASE DOMAIN-CONTAINING PROTEIN 1"/>
    <property type="match status" value="1"/>
</dbReference>
<evidence type="ECO:0000256" key="1">
    <source>
        <dbReference type="ARBA" id="ARBA00023002"/>
    </source>
</evidence>
<dbReference type="Gene3D" id="3.40.50.720">
    <property type="entry name" value="NAD(P)-binding Rossmann-like Domain"/>
    <property type="match status" value="1"/>
</dbReference>
<dbReference type="EMBL" id="ML993622">
    <property type="protein sequence ID" value="KAF2160948.1"/>
    <property type="molecule type" value="Genomic_DNA"/>
</dbReference>
<keyword evidence="1" id="KW-0560">Oxidoreductase</keyword>
<feature type="domain" description="FAD dependent oxidoreductase" evidence="4">
    <location>
        <begin position="17"/>
        <end position="225"/>
    </location>
</feature>
<dbReference type="Gene3D" id="3.50.50.60">
    <property type="entry name" value="FAD/NAD(P)-binding domain"/>
    <property type="match status" value="1"/>
</dbReference>
<dbReference type="Proteomes" id="UP000799537">
    <property type="component" value="Unassembled WGS sequence"/>
</dbReference>
<dbReference type="PANTHER" id="PTHR13847">
    <property type="entry name" value="SARCOSINE DEHYDROGENASE-RELATED"/>
    <property type="match status" value="1"/>
</dbReference>
<keyword evidence="6" id="KW-1185">Reference proteome</keyword>
<evidence type="ECO:0000256" key="3">
    <source>
        <dbReference type="ARBA" id="ARBA00046185"/>
    </source>
</evidence>
<evidence type="ECO:0000313" key="5">
    <source>
        <dbReference type="EMBL" id="KAF2160948.1"/>
    </source>
</evidence>
<organism evidence="5 6">
    <name type="scientific">Zasmidium cellare ATCC 36951</name>
    <dbReference type="NCBI Taxonomy" id="1080233"/>
    <lineage>
        <taxon>Eukaryota</taxon>
        <taxon>Fungi</taxon>
        <taxon>Dikarya</taxon>
        <taxon>Ascomycota</taxon>
        <taxon>Pezizomycotina</taxon>
        <taxon>Dothideomycetes</taxon>
        <taxon>Dothideomycetidae</taxon>
        <taxon>Mycosphaerellales</taxon>
        <taxon>Mycosphaerellaceae</taxon>
        <taxon>Zasmidium</taxon>
    </lineage>
</organism>
<dbReference type="GO" id="GO:0005737">
    <property type="term" value="C:cytoplasm"/>
    <property type="evidence" value="ECO:0007669"/>
    <property type="project" value="TreeGrafter"/>
</dbReference>
<sequence length="434" mass="48907">MAWNGSSPSCTSRIPQRIAIVGAGWYGTHLAHSLSADGHTVVLIDQNDQILSGSCSGSFGIRLHLGPHYPRSPATRRSCQESFHRFVRAYPELVVWHERSIYGYGAIDAKAFLSKVSRETFERVCRETPESRQLDRAEMEEFRDLEVAFDLPEPSVAIGSILRRHMKRRLEDAGVSVRLGVEIRDVKYLPTGRSEVVSGDGSFVETADWVINATGFQSLLSQVMPQALELVYQVCVGFDYEDTQPGDKPFSFIVMDGWFPCLMPCIDEVRAPKDYVLMHGSYTILGSYGEPQSAWSLLASLNSDDKVMPRLLKATESEMGRFWPEFENRFQYKGWHGTVLAKPRTHCEFRSSLVFAKDKVIHVVPGKISNVFNAYDEVVQLMDAERNPSKALQDENRFQYACGGALDVSKHELGTLNGSRMTDSLQTYYDFIET</sequence>
<accession>A0A6A6C3S6</accession>
<dbReference type="RefSeq" id="XP_033661837.1">
    <property type="nucleotide sequence ID" value="XM_033814206.1"/>
</dbReference>
<gene>
    <name evidence="5" type="ORF">M409DRAFT_59475</name>
</gene>
<proteinExistence type="predicted"/>
<reference evidence="5" key="1">
    <citation type="journal article" date="2020" name="Stud. Mycol.">
        <title>101 Dothideomycetes genomes: a test case for predicting lifestyles and emergence of pathogens.</title>
        <authorList>
            <person name="Haridas S."/>
            <person name="Albert R."/>
            <person name="Binder M."/>
            <person name="Bloem J."/>
            <person name="Labutti K."/>
            <person name="Salamov A."/>
            <person name="Andreopoulos B."/>
            <person name="Baker S."/>
            <person name="Barry K."/>
            <person name="Bills G."/>
            <person name="Bluhm B."/>
            <person name="Cannon C."/>
            <person name="Castanera R."/>
            <person name="Culley D."/>
            <person name="Daum C."/>
            <person name="Ezra D."/>
            <person name="Gonzalez J."/>
            <person name="Henrissat B."/>
            <person name="Kuo A."/>
            <person name="Liang C."/>
            <person name="Lipzen A."/>
            <person name="Lutzoni F."/>
            <person name="Magnuson J."/>
            <person name="Mondo S."/>
            <person name="Nolan M."/>
            <person name="Ohm R."/>
            <person name="Pangilinan J."/>
            <person name="Park H.-J."/>
            <person name="Ramirez L."/>
            <person name="Alfaro M."/>
            <person name="Sun H."/>
            <person name="Tritt A."/>
            <person name="Yoshinaga Y."/>
            <person name="Zwiers L.-H."/>
            <person name="Turgeon B."/>
            <person name="Goodwin S."/>
            <person name="Spatafora J."/>
            <person name="Crous P."/>
            <person name="Grigoriev I."/>
        </authorList>
    </citation>
    <scope>NUCLEOTIDE SEQUENCE</scope>
    <source>
        <strain evidence="5">ATCC 36951</strain>
    </source>
</reference>
<name>A0A6A6C3S6_ZASCE</name>
<evidence type="ECO:0000313" key="6">
    <source>
        <dbReference type="Proteomes" id="UP000799537"/>
    </source>
</evidence>
<comment type="function">
    <text evidence="3">Required for the assembly of the mitochondrial membrane respiratory chain NADH dehydrogenase (Complex I). Involved in mid-late stages of complex I assembly.</text>
</comment>
<dbReference type="InterPro" id="IPR006076">
    <property type="entry name" value="FAD-dep_OxRdtase"/>
</dbReference>
<dbReference type="SUPFAM" id="SSF51905">
    <property type="entry name" value="FAD/NAD(P)-binding domain"/>
    <property type="match status" value="1"/>
</dbReference>
<evidence type="ECO:0000256" key="2">
    <source>
        <dbReference type="ARBA" id="ARBA00039785"/>
    </source>
</evidence>
<dbReference type="InterPro" id="IPR036188">
    <property type="entry name" value="FAD/NAD-bd_sf"/>
</dbReference>
<dbReference type="Pfam" id="PF01266">
    <property type="entry name" value="DAO"/>
    <property type="match status" value="1"/>
</dbReference>
<protein>
    <recommendedName>
        <fullName evidence="2">FAD-dependent oxidoreductase domain-containing protein 1</fullName>
    </recommendedName>
</protein>
<dbReference type="GeneID" id="54567478"/>
<dbReference type="AlphaFoldDB" id="A0A6A6C3S6"/>
<dbReference type="GO" id="GO:0016491">
    <property type="term" value="F:oxidoreductase activity"/>
    <property type="evidence" value="ECO:0007669"/>
    <property type="project" value="UniProtKB-KW"/>
</dbReference>
<evidence type="ECO:0000259" key="4">
    <source>
        <dbReference type="Pfam" id="PF01266"/>
    </source>
</evidence>
<dbReference type="OrthoDB" id="2426426at2759"/>